<feature type="compositionally biased region" description="Polar residues" evidence="1">
    <location>
        <begin position="143"/>
        <end position="165"/>
    </location>
</feature>
<feature type="compositionally biased region" description="Polar residues" evidence="1">
    <location>
        <begin position="19"/>
        <end position="35"/>
    </location>
</feature>
<dbReference type="Proteomes" id="UP000241546">
    <property type="component" value="Unassembled WGS sequence"/>
</dbReference>
<dbReference type="GeneID" id="36597007"/>
<protein>
    <submittedName>
        <fullName evidence="2">Uncharacterized protein</fullName>
    </submittedName>
</protein>
<keyword evidence="3" id="KW-1185">Reference proteome</keyword>
<feature type="compositionally biased region" description="Low complexity" evidence="1">
    <location>
        <begin position="211"/>
        <end position="228"/>
    </location>
</feature>
<feature type="region of interest" description="Disordered" evidence="1">
    <location>
        <begin position="1"/>
        <end position="40"/>
    </location>
</feature>
<evidence type="ECO:0000313" key="2">
    <source>
        <dbReference type="EMBL" id="PTB61409.1"/>
    </source>
</evidence>
<evidence type="ECO:0000313" key="3">
    <source>
        <dbReference type="Proteomes" id="UP000241546"/>
    </source>
</evidence>
<gene>
    <name evidence="2" type="ORF">BBK36DRAFT_1043844</name>
</gene>
<reference evidence="3" key="1">
    <citation type="submission" date="2016-07" db="EMBL/GenBank/DDBJ databases">
        <title>Multiple horizontal gene transfer events from other fungi enriched the ability of initially mycotrophic Trichoderma (Ascomycota) to feed on dead plant biomass.</title>
        <authorList>
            <consortium name="DOE Joint Genome Institute"/>
            <person name="Atanasova L."/>
            <person name="Chenthamara K."/>
            <person name="Zhang J."/>
            <person name="Grujic M."/>
            <person name="Henrissat B."/>
            <person name="Kuo A."/>
            <person name="Aerts A."/>
            <person name="Salamov A."/>
            <person name="Lipzen A."/>
            <person name="Labutti K."/>
            <person name="Barry K."/>
            <person name="Miao Y."/>
            <person name="Rahimi M.J."/>
            <person name="Shen Q."/>
            <person name="Grigoriev I.V."/>
            <person name="Kubicek C.P."/>
            <person name="Druzhinina I.S."/>
        </authorList>
    </citation>
    <scope>NUCLEOTIDE SEQUENCE [LARGE SCALE GENOMIC DNA]</scope>
    <source>
        <strain evidence="3">TUCIM 6016</strain>
    </source>
</reference>
<dbReference type="EMBL" id="KZ680579">
    <property type="protein sequence ID" value="PTB61409.1"/>
    <property type="molecule type" value="Genomic_DNA"/>
</dbReference>
<accession>A0A2T4AWJ7</accession>
<dbReference type="AlphaFoldDB" id="A0A2T4AWJ7"/>
<dbReference type="OrthoDB" id="10648301at2759"/>
<feature type="non-terminal residue" evidence="2">
    <location>
        <position position="303"/>
    </location>
</feature>
<feature type="compositionally biased region" description="Acidic residues" evidence="1">
    <location>
        <begin position="104"/>
        <end position="124"/>
    </location>
</feature>
<organism evidence="2 3">
    <name type="scientific">Trichoderma citrinoviride</name>
    <dbReference type="NCBI Taxonomy" id="58853"/>
    <lineage>
        <taxon>Eukaryota</taxon>
        <taxon>Fungi</taxon>
        <taxon>Dikarya</taxon>
        <taxon>Ascomycota</taxon>
        <taxon>Pezizomycotina</taxon>
        <taxon>Sordariomycetes</taxon>
        <taxon>Hypocreomycetidae</taxon>
        <taxon>Hypocreales</taxon>
        <taxon>Hypocreaceae</taxon>
        <taxon>Trichoderma</taxon>
    </lineage>
</organism>
<sequence>MTPSPSQSQGLEPRRPRSAHTQTVSVNIAESTTAGTPPARRFQLHVSECVETKTVTTTTRLTRKFPQVFIRDPAPLESLDTKEYPLAMKPTPPELADFSYSYDGADDEDDDADAGDLGDADEGPDSQLVRRGQASSPAVIKQEATSSQVQTPEPLSRIPSASSPEPFSRRSHRLAAAESPSTAATRSSQRLARSSNLQAVNSRLRRSLIQGSSAAGSSSNTTESSTGTLRLDTGDRTARNASIGVLATPDVTDMVEPIPGRSLQRRPLHREYSPNSQGLLRGRSKSPLYEASSPAGSDAHTFS</sequence>
<feature type="compositionally biased region" description="Polar residues" evidence="1">
    <location>
        <begin position="179"/>
        <end position="201"/>
    </location>
</feature>
<feature type="region of interest" description="Disordered" evidence="1">
    <location>
        <begin position="81"/>
        <end position="303"/>
    </location>
</feature>
<dbReference type="RefSeq" id="XP_024744729.1">
    <property type="nucleotide sequence ID" value="XM_024888888.1"/>
</dbReference>
<proteinExistence type="predicted"/>
<feature type="compositionally biased region" description="Polar residues" evidence="1">
    <location>
        <begin position="1"/>
        <end position="10"/>
    </location>
</feature>
<evidence type="ECO:0000256" key="1">
    <source>
        <dbReference type="SAM" id="MobiDB-lite"/>
    </source>
</evidence>
<name>A0A2T4AWJ7_9HYPO</name>